<name>A0A0E9TED3_ANGAN</name>
<reference evidence="1" key="1">
    <citation type="submission" date="2014-11" db="EMBL/GenBank/DDBJ databases">
        <authorList>
            <person name="Amaro Gonzalez C."/>
        </authorList>
    </citation>
    <scope>NUCLEOTIDE SEQUENCE</scope>
</reference>
<protein>
    <submittedName>
        <fullName evidence="1">Uncharacterized protein</fullName>
    </submittedName>
</protein>
<evidence type="ECO:0000313" key="1">
    <source>
        <dbReference type="EMBL" id="JAH51792.1"/>
    </source>
</evidence>
<dbReference type="EMBL" id="GBXM01056785">
    <property type="protein sequence ID" value="JAH51792.1"/>
    <property type="molecule type" value="Transcribed_RNA"/>
</dbReference>
<sequence length="20" mass="2279">MTARWIPQTPIIAAALKLQR</sequence>
<dbReference type="AlphaFoldDB" id="A0A0E9TED3"/>
<reference evidence="1" key="2">
    <citation type="journal article" date="2015" name="Fish Shellfish Immunol.">
        <title>Early steps in the European eel (Anguilla anguilla)-Vibrio vulnificus interaction in the gills: Role of the RtxA13 toxin.</title>
        <authorList>
            <person name="Callol A."/>
            <person name="Pajuelo D."/>
            <person name="Ebbesson L."/>
            <person name="Teles M."/>
            <person name="MacKenzie S."/>
            <person name="Amaro C."/>
        </authorList>
    </citation>
    <scope>NUCLEOTIDE SEQUENCE</scope>
</reference>
<proteinExistence type="predicted"/>
<accession>A0A0E9TED3</accession>
<organism evidence="1">
    <name type="scientific">Anguilla anguilla</name>
    <name type="common">European freshwater eel</name>
    <name type="synonym">Muraena anguilla</name>
    <dbReference type="NCBI Taxonomy" id="7936"/>
    <lineage>
        <taxon>Eukaryota</taxon>
        <taxon>Metazoa</taxon>
        <taxon>Chordata</taxon>
        <taxon>Craniata</taxon>
        <taxon>Vertebrata</taxon>
        <taxon>Euteleostomi</taxon>
        <taxon>Actinopterygii</taxon>
        <taxon>Neopterygii</taxon>
        <taxon>Teleostei</taxon>
        <taxon>Anguilliformes</taxon>
        <taxon>Anguillidae</taxon>
        <taxon>Anguilla</taxon>
    </lineage>
</organism>